<dbReference type="PANTHER" id="PTHR48154">
    <property type="entry name" value="PROTEIN, PUTATIVE-RELATED"/>
    <property type="match status" value="1"/>
</dbReference>
<sequence length="259" mass="29979">MLATTPLFLISFLKEIQIGNFDFSLTASWPRKMDVESKRETMSIKVKAPDSLVLKRYAEMLKGSTRRIFGVRYGKILDLVEIEVQSEVLSVIAQFYDPSVRSFLFKDFQLAPTLEEYEHILGRPLIDGSPYLYQCNLPSWGRITKLLRVLEMELIKRKQQRSGIEGIPLSYLEEKMHFLLEIREWDNLIDVLGLAMYGIILLPHLNDYIDLEAINAFLATWERGSSSVVVVLENTYYSLQRCHDGRGRRLTCCMPALYL</sequence>
<comment type="caution">
    <text evidence="2">The sequence shown here is derived from an EMBL/GenBank/DDBJ whole genome shotgun (WGS) entry which is preliminary data.</text>
</comment>
<protein>
    <recommendedName>
        <fullName evidence="1">DUF7745 domain-containing protein</fullName>
    </recommendedName>
</protein>
<dbReference type="AlphaFoldDB" id="A0A371E783"/>
<name>A0A371E783_MUCPR</name>
<gene>
    <name evidence="2" type="ORF">CR513_59831</name>
</gene>
<dbReference type="InterPro" id="IPR056647">
    <property type="entry name" value="DUF7745"/>
</dbReference>
<feature type="domain" description="DUF7745" evidence="1">
    <location>
        <begin position="54"/>
        <end position="258"/>
    </location>
</feature>
<dbReference type="PANTHER" id="PTHR48154:SF1">
    <property type="entry name" value="PROTEIN, PUTATIVE-RELATED"/>
    <property type="match status" value="1"/>
</dbReference>
<dbReference type="EMBL" id="QJKJ01015837">
    <property type="protein sequence ID" value="RDX61892.1"/>
    <property type="molecule type" value="Genomic_DNA"/>
</dbReference>
<dbReference type="Proteomes" id="UP000257109">
    <property type="component" value="Unassembled WGS sequence"/>
</dbReference>
<dbReference type="Pfam" id="PF24924">
    <property type="entry name" value="DUF7745"/>
    <property type="match status" value="1"/>
</dbReference>
<organism evidence="2 3">
    <name type="scientific">Mucuna pruriens</name>
    <name type="common">Velvet bean</name>
    <name type="synonym">Dolichos pruriens</name>
    <dbReference type="NCBI Taxonomy" id="157652"/>
    <lineage>
        <taxon>Eukaryota</taxon>
        <taxon>Viridiplantae</taxon>
        <taxon>Streptophyta</taxon>
        <taxon>Embryophyta</taxon>
        <taxon>Tracheophyta</taxon>
        <taxon>Spermatophyta</taxon>
        <taxon>Magnoliopsida</taxon>
        <taxon>eudicotyledons</taxon>
        <taxon>Gunneridae</taxon>
        <taxon>Pentapetalae</taxon>
        <taxon>rosids</taxon>
        <taxon>fabids</taxon>
        <taxon>Fabales</taxon>
        <taxon>Fabaceae</taxon>
        <taxon>Papilionoideae</taxon>
        <taxon>50 kb inversion clade</taxon>
        <taxon>NPAAA clade</taxon>
        <taxon>indigoferoid/millettioid clade</taxon>
        <taxon>Phaseoleae</taxon>
        <taxon>Mucuna</taxon>
    </lineage>
</organism>
<reference evidence="2" key="1">
    <citation type="submission" date="2018-05" db="EMBL/GenBank/DDBJ databases">
        <title>Draft genome of Mucuna pruriens seed.</title>
        <authorList>
            <person name="Nnadi N.E."/>
            <person name="Vos R."/>
            <person name="Hasami M.H."/>
            <person name="Devisetty U.K."/>
            <person name="Aguiy J.C."/>
        </authorList>
    </citation>
    <scope>NUCLEOTIDE SEQUENCE [LARGE SCALE GENOMIC DNA]</scope>
    <source>
        <strain evidence="2">JCA_2017</strain>
    </source>
</reference>
<accession>A0A371E783</accession>
<evidence type="ECO:0000313" key="3">
    <source>
        <dbReference type="Proteomes" id="UP000257109"/>
    </source>
</evidence>
<evidence type="ECO:0000259" key="1">
    <source>
        <dbReference type="Pfam" id="PF24924"/>
    </source>
</evidence>
<keyword evidence="3" id="KW-1185">Reference proteome</keyword>
<evidence type="ECO:0000313" key="2">
    <source>
        <dbReference type="EMBL" id="RDX61892.1"/>
    </source>
</evidence>
<proteinExistence type="predicted"/>
<dbReference type="OrthoDB" id="983711at2759"/>
<feature type="non-terminal residue" evidence="2">
    <location>
        <position position="1"/>
    </location>
</feature>